<feature type="region of interest" description="Disordered" evidence="1">
    <location>
        <begin position="1"/>
        <end position="37"/>
    </location>
</feature>
<feature type="region of interest" description="Disordered" evidence="1">
    <location>
        <begin position="456"/>
        <end position="494"/>
    </location>
</feature>
<proteinExistence type="predicted"/>
<evidence type="ECO:0000313" key="2">
    <source>
        <dbReference type="EMBL" id="CAE4575086.1"/>
    </source>
</evidence>
<feature type="compositionally biased region" description="Pro residues" evidence="1">
    <location>
        <begin position="651"/>
        <end position="660"/>
    </location>
</feature>
<sequence>MAASPRASPKASPEAGRAKAVPLQAATRAHSHGRSAPVLRSVGAPEQANSLKRIVAPGDVLFVRGTGGLLELGTAGGLLGHVMLVVKAPELVGSRSEHARYLKSVWPSGGVTEIWKVRAVESSRSRDGLHEAELYLYVDRKSRRLLLLGELGDGEFDISNEAIEAWQSPEPLRPWMSDELVAEVLKEMRELGARANWSWTTAARAVLRADDDLSLYIDKAQLLQEIQECWAMDPICTSVVIHFWQRCLCKLAKIVSNAPNGMKKKPLDMILQWLPLKADRTLPGILLETMRKCGWRQWTTIPAPRVQAPVAKAKEPAPAPSPSAEPVPAKQAPLLPCTPVVQKYCRLHDTTQKRGKTTESRLAECTSCHMMIQTNYTDHSLCPPCSDKQDRCMVCGAGCSASTLDVQSCFSPVHHRQVAARPEEPSMRPAAPRLSGALDFAALAGAGSLVAPAVQSPAPAAVPPPVPPPSPPAVSPGRPRYCTAHSRPERRPKTEPRWRECTACHTQIQTNHLDFALCPPCSEKRDQCMLCGTAASEPRSFIPPPLTKAKTEDFSAKLRADTSIFCFVNEATLPPLPAAASLPAQNLQRFCSLHSRSERRTKTEPRLRECTACHVQIQTNYLDFALCPPCSNSREQCMCCGAGTSEALSFVPPPPPPPPSKADDQGGRSVGQGQVPPSFCCMHDSTLKRPKAEPRFRECTACRMKVQTNYAEMALCPPCSDKERRCMLCGANAGLSGSCMLTPPNLLSPLPVPNLLRTA</sequence>
<name>A0A7S4Q8Q4_9DINO</name>
<feature type="compositionally biased region" description="Pro residues" evidence="1">
    <location>
        <begin position="460"/>
        <end position="474"/>
    </location>
</feature>
<feature type="compositionally biased region" description="Low complexity" evidence="1">
    <location>
        <begin position="1"/>
        <end position="15"/>
    </location>
</feature>
<feature type="region of interest" description="Disordered" evidence="1">
    <location>
        <begin position="650"/>
        <end position="676"/>
    </location>
</feature>
<protein>
    <submittedName>
        <fullName evidence="2">Uncharacterized protein</fullName>
    </submittedName>
</protein>
<reference evidence="2" key="1">
    <citation type="submission" date="2021-01" db="EMBL/GenBank/DDBJ databases">
        <authorList>
            <person name="Corre E."/>
            <person name="Pelletier E."/>
            <person name="Niang G."/>
            <person name="Scheremetjew M."/>
            <person name="Finn R."/>
            <person name="Kale V."/>
            <person name="Holt S."/>
            <person name="Cochrane G."/>
            <person name="Meng A."/>
            <person name="Brown T."/>
            <person name="Cohen L."/>
        </authorList>
    </citation>
    <scope>NUCLEOTIDE SEQUENCE</scope>
    <source>
        <strain evidence="2">CCMP3105</strain>
    </source>
</reference>
<gene>
    <name evidence="2" type="ORF">AMON00008_LOCUS14705</name>
</gene>
<evidence type="ECO:0000256" key="1">
    <source>
        <dbReference type="SAM" id="MobiDB-lite"/>
    </source>
</evidence>
<dbReference type="EMBL" id="HBNR01022044">
    <property type="protein sequence ID" value="CAE4575086.1"/>
    <property type="molecule type" value="Transcribed_RNA"/>
</dbReference>
<organism evidence="2">
    <name type="scientific">Alexandrium monilatum</name>
    <dbReference type="NCBI Taxonomy" id="311494"/>
    <lineage>
        <taxon>Eukaryota</taxon>
        <taxon>Sar</taxon>
        <taxon>Alveolata</taxon>
        <taxon>Dinophyceae</taxon>
        <taxon>Gonyaulacales</taxon>
        <taxon>Pyrocystaceae</taxon>
        <taxon>Alexandrium</taxon>
    </lineage>
</organism>
<dbReference type="AlphaFoldDB" id="A0A7S4Q8Q4"/>
<accession>A0A7S4Q8Q4</accession>